<gene>
    <name evidence="1" type="ORF">LZ538_05400</name>
</gene>
<sequence>MTLPTKTYRICFYDGARDTVMSDWIDAATDEEALARAQSFGFTKCELWDGHRLVAELDGEQNQAA</sequence>
<protein>
    <submittedName>
        <fullName evidence="1">Uncharacterized protein</fullName>
    </submittedName>
</protein>
<keyword evidence="2" id="KW-1185">Reference proteome</keyword>
<dbReference type="Proteomes" id="UP001165342">
    <property type="component" value="Unassembled WGS sequence"/>
</dbReference>
<organism evidence="1 2">
    <name type="scientific">Sphingomonas hankyongi</name>
    <dbReference type="NCBI Taxonomy" id="2908209"/>
    <lineage>
        <taxon>Bacteria</taxon>
        <taxon>Pseudomonadati</taxon>
        <taxon>Pseudomonadota</taxon>
        <taxon>Alphaproteobacteria</taxon>
        <taxon>Sphingomonadales</taxon>
        <taxon>Sphingomonadaceae</taxon>
        <taxon>Sphingomonas</taxon>
    </lineage>
</organism>
<dbReference type="RefSeq" id="WP_249830990.1">
    <property type="nucleotide sequence ID" value="NZ_JAMGBE010000002.1"/>
</dbReference>
<accession>A0ABT0S1F8</accession>
<dbReference type="EMBL" id="JAMGBE010000002">
    <property type="protein sequence ID" value="MCL6729493.1"/>
    <property type="molecule type" value="Genomic_DNA"/>
</dbReference>
<evidence type="ECO:0000313" key="1">
    <source>
        <dbReference type="EMBL" id="MCL6729493.1"/>
    </source>
</evidence>
<evidence type="ECO:0000313" key="2">
    <source>
        <dbReference type="Proteomes" id="UP001165342"/>
    </source>
</evidence>
<proteinExistence type="predicted"/>
<comment type="caution">
    <text evidence="1">The sequence shown here is derived from an EMBL/GenBank/DDBJ whole genome shotgun (WGS) entry which is preliminary data.</text>
</comment>
<name>A0ABT0S1F8_9SPHN</name>
<reference evidence="1" key="1">
    <citation type="submission" date="2022-05" db="EMBL/GenBank/DDBJ databases">
        <authorList>
            <person name="Jo J.-H."/>
            <person name="Im W.-T."/>
        </authorList>
    </citation>
    <scope>NUCLEOTIDE SEQUENCE</scope>
    <source>
        <strain evidence="1">SE220</strain>
    </source>
</reference>